<feature type="domain" description="Release factor glutamine methyltransferase N-terminal" evidence="7">
    <location>
        <begin position="16"/>
        <end position="83"/>
    </location>
</feature>
<evidence type="ECO:0000259" key="7">
    <source>
        <dbReference type="Pfam" id="PF17827"/>
    </source>
</evidence>
<keyword evidence="2 8" id="KW-0489">Methyltransferase</keyword>
<dbReference type="HAMAP" id="MF_02126">
    <property type="entry name" value="RF_methyltr_PrmC"/>
    <property type="match status" value="1"/>
</dbReference>
<evidence type="ECO:0000259" key="6">
    <source>
        <dbReference type="Pfam" id="PF05175"/>
    </source>
</evidence>
<evidence type="ECO:0000256" key="4">
    <source>
        <dbReference type="ARBA" id="ARBA00022691"/>
    </source>
</evidence>
<dbReference type="PANTHER" id="PTHR18895">
    <property type="entry name" value="HEMK METHYLTRANSFERASE"/>
    <property type="match status" value="1"/>
</dbReference>
<dbReference type="Pfam" id="PF05175">
    <property type="entry name" value="MTS"/>
    <property type="match status" value="1"/>
</dbReference>
<dbReference type="InterPro" id="IPR007848">
    <property type="entry name" value="Small_mtfrase_dom"/>
</dbReference>
<dbReference type="InterPro" id="IPR019874">
    <property type="entry name" value="RF_methyltr_PrmC"/>
</dbReference>
<dbReference type="Gene3D" id="1.10.8.10">
    <property type="entry name" value="DNA helicase RuvA subunit, C-terminal domain"/>
    <property type="match status" value="1"/>
</dbReference>
<keyword evidence="3 8" id="KW-0808">Transferase</keyword>
<dbReference type="NCBIfam" id="TIGR03534">
    <property type="entry name" value="RF_mod_PrmC"/>
    <property type="match status" value="1"/>
</dbReference>
<dbReference type="GO" id="GO:0003676">
    <property type="term" value="F:nucleic acid binding"/>
    <property type="evidence" value="ECO:0007669"/>
    <property type="project" value="InterPro"/>
</dbReference>
<dbReference type="PANTHER" id="PTHR18895:SF74">
    <property type="entry name" value="MTRF1L RELEASE FACTOR GLUTAMINE METHYLTRANSFERASE"/>
    <property type="match status" value="1"/>
</dbReference>
<evidence type="ECO:0000256" key="3">
    <source>
        <dbReference type="ARBA" id="ARBA00022679"/>
    </source>
</evidence>
<dbReference type="SUPFAM" id="SSF53335">
    <property type="entry name" value="S-adenosyl-L-methionine-dependent methyltransferases"/>
    <property type="match status" value="1"/>
</dbReference>
<dbReference type="EC" id="2.1.1.297" evidence="1"/>
<dbReference type="EMBL" id="MN079077">
    <property type="protein sequence ID" value="QEA03901.1"/>
    <property type="molecule type" value="Genomic_DNA"/>
</dbReference>
<dbReference type="NCBIfam" id="TIGR00536">
    <property type="entry name" value="hemK_fam"/>
    <property type="match status" value="1"/>
</dbReference>
<feature type="domain" description="Methyltransferase small" evidence="6">
    <location>
        <begin position="121"/>
        <end position="197"/>
    </location>
</feature>
<keyword evidence="4" id="KW-0949">S-adenosyl-L-methionine</keyword>
<evidence type="ECO:0000313" key="8">
    <source>
        <dbReference type="EMBL" id="QEA03901.1"/>
    </source>
</evidence>
<dbReference type="Pfam" id="PF17827">
    <property type="entry name" value="PrmC_N"/>
    <property type="match status" value="1"/>
</dbReference>
<dbReference type="GO" id="GO:0032259">
    <property type="term" value="P:methylation"/>
    <property type="evidence" value="ECO:0007669"/>
    <property type="project" value="UniProtKB-KW"/>
</dbReference>
<dbReference type="PROSITE" id="PS00092">
    <property type="entry name" value="N6_MTASE"/>
    <property type="match status" value="1"/>
</dbReference>
<gene>
    <name evidence="8" type="primary">prmC</name>
    <name evidence="8" type="ORF">KBTEX_00201</name>
</gene>
<dbReference type="InterPro" id="IPR050320">
    <property type="entry name" value="N5-glutamine_MTase"/>
</dbReference>
<dbReference type="Gene3D" id="3.40.50.150">
    <property type="entry name" value="Vaccinia Virus protein VP39"/>
    <property type="match status" value="1"/>
</dbReference>
<comment type="catalytic activity">
    <reaction evidence="5">
        <text>L-glutaminyl-[peptide chain release factor] + S-adenosyl-L-methionine = N(5)-methyl-L-glutaminyl-[peptide chain release factor] + S-adenosyl-L-homocysteine + H(+)</text>
        <dbReference type="Rhea" id="RHEA:42896"/>
        <dbReference type="Rhea" id="RHEA-COMP:10271"/>
        <dbReference type="Rhea" id="RHEA-COMP:10272"/>
        <dbReference type="ChEBI" id="CHEBI:15378"/>
        <dbReference type="ChEBI" id="CHEBI:30011"/>
        <dbReference type="ChEBI" id="CHEBI:57856"/>
        <dbReference type="ChEBI" id="CHEBI:59789"/>
        <dbReference type="ChEBI" id="CHEBI:61891"/>
        <dbReference type="EC" id="2.1.1.297"/>
    </reaction>
</comment>
<dbReference type="InterPro" id="IPR029063">
    <property type="entry name" value="SAM-dependent_MTases_sf"/>
</dbReference>
<dbReference type="GO" id="GO:0102559">
    <property type="term" value="F:peptide chain release factor N(5)-glutamine methyltransferase activity"/>
    <property type="evidence" value="ECO:0007669"/>
    <property type="project" value="UniProtKB-EC"/>
</dbReference>
<dbReference type="CDD" id="cd02440">
    <property type="entry name" value="AdoMet_MTases"/>
    <property type="match status" value="1"/>
</dbReference>
<evidence type="ECO:0000256" key="1">
    <source>
        <dbReference type="ARBA" id="ARBA00012771"/>
    </source>
</evidence>
<organism evidence="8">
    <name type="scientific">uncultured organism</name>
    <dbReference type="NCBI Taxonomy" id="155900"/>
    <lineage>
        <taxon>unclassified sequences</taxon>
        <taxon>environmental samples</taxon>
    </lineage>
</organism>
<dbReference type="InterPro" id="IPR002052">
    <property type="entry name" value="DNA_methylase_N6_adenine_CS"/>
</dbReference>
<name>A0A5B8R5Z3_9ZZZZ</name>
<sequence>MADHPPIAEDATVTGLLAEGRRRLAGGDSPGLDAALLLAHALGRSRTWLHTWPEHYPGASEVEHFRALLAARARGAPIAHLTGEREFWSLALTVTPDTLVPRPETETLVEAALAVCPAPPERLLDLGTGSGAVALALASEWPGTAVDATERSHDAATLARENAARLGLDARVSVFEGDWFAPLPARRYPLVVSNPPYIGAEEPEPWQGDAAHEPRGALIAADAGLAALCTIVDDAPDWLAPGGWLILEHGWRQGEAVRGLLADAGYTAVQTWRDLAGHERVTGGRRP</sequence>
<evidence type="ECO:0000256" key="2">
    <source>
        <dbReference type="ARBA" id="ARBA00022603"/>
    </source>
</evidence>
<dbReference type="InterPro" id="IPR040758">
    <property type="entry name" value="PrmC_N"/>
</dbReference>
<reference evidence="8" key="1">
    <citation type="submission" date="2019-06" db="EMBL/GenBank/DDBJ databases">
        <authorList>
            <person name="Murdoch R.W."/>
            <person name="Fathepure B."/>
        </authorList>
    </citation>
    <scope>NUCLEOTIDE SEQUENCE</scope>
</reference>
<dbReference type="FunFam" id="3.40.50.150:FF:000053">
    <property type="entry name" value="Release factor glutamine methyltransferase"/>
    <property type="match status" value="1"/>
</dbReference>
<dbReference type="InterPro" id="IPR004556">
    <property type="entry name" value="HemK-like"/>
</dbReference>
<evidence type="ECO:0000256" key="5">
    <source>
        <dbReference type="ARBA" id="ARBA00048391"/>
    </source>
</evidence>
<dbReference type="AlphaFoldDB" id="A0A5B8R5Z3"/>
<accession>A0A5B8R5Z3</accession>
<proteinExistence type="inferred from homology"/>
<protein>
    <recommendedName>
        <fullName evidence="1">peptide chain release factor N(5)-glutamine methyltransferase</fullName>
        <ecNumber evidence="1">2.1.1.297</ecNumber>
    </recommendedName>
</protein>